<evidence type="ECO:0000313" key="1">
    <source>
        <dbReference type="EMBL" id="GBN70956.1"/>
    </source>
</evidence>
<accession>A0A4Y2R668</accession>
<organism evidence="1 2">
    <name type="scientific">Araneus ventricosus</name>
    <name type="common">Orbweaver spider</name>
    <name type="synonym">Epeira ventricosa</name>
    <dbReference type="NCBI Taxonomy" id="182803"/>
    <lineage>
        <taxon>Eukaryota</taxon>
        <taxon>Metazoa</taxon>
        <taxon>Ecdysozoa</taxon>
        <taxon>Arthropoda</taxon>
        <taxon>Chelicerata</taxon>
        <taxon>Arachnida</taxon>
        <taxon>Araneae</taxon>
        <taxon>Araneomorphae</taxon>
        <taxon>Entelegynae</taxon>
        <taxon>Araneoidea</taxon>
        <taxon>Araneidae</taxon>
        <taxon>Araneus</taxon>
    </lineage>
</organism>
<name>A0A4Y2R668_ARAVE</name>
<reference evidence="1 2" key="1">
    <citation type="journal article" date="2019" name="Sci. Rep.">
        <title>Orb-weaving spider Araneus ventricosus genome elucidates the spidroin gene catalogue.</title>
        <authorList>
            <person name="Kono N."/>
            <person name="Nakamura H."/>
            <person name="Ohtoshi R."/>
            <person name="Moran D.A.P."/>
            <person name="Shinohara A."/>
            <person name="Yoshida Y."/>
            <person name="Fujiwara M."/>
            <person name="Mori M."/>
            <person name="Tomita M."/>
            <person name="Arakawa K."/>
        </authorList>
    </citation>
    <scope>NUCLEOTIDE SEQUENCE [LARGE SCALE GENOMIC DNA]</scope>
</reference>
<feature type="non-terminal residue" evidence="1">
    <location>
        <position position="71"/>
    </location>
</feature>
<sequence length="71" mass="8040">MNKIGLVGRGVNQNTRVRRHERIGRPQWDGRKPTLGVSSMNEWARRTGEPTLVRVQNDRGGSSGTWEEPTL</sequence>
<keyword evidence="2" id="KW-1185">Reference proteome</keyword>
<dbReference type="Proteomes" id="UP000499080">
    <property type="component" value="Unassembled WGS sequence"/>
</dbReference>
<gene>
    <name evidence="1" type="ORF">AVEN_125548_1</name>
</gene>
<comment type="caution">
    <text evidence="1">The sequence shown here is derived from an EMBL/GenBank/DDBJ whole genome shotgun (WGS) entry which is preliminary data.</text>
</comment>
<proteinExistence type="predicted"/>
<evidence type="ECO:0000313" key="2">
    <source>
        <dbReference type="Proteomes" id="UP000499080"/>
    </source>
</evidence>
<protein>
    <submittedName>
        <fullName evidence="1">Uncharacterized protein</fullName>
    </submittedName>
</protein>
<dbReference type="EMBL" id="BGPR01142705">
    <property type="protein sequence ID" value="GBN70956.1"/>
    <property type="molecule type" value="Genomic_DNA"/>
</dbReference>
<dbReference type="AlphaFoldDB" id="A0A4Y2R668"/>